<accession>A0A4Y2X6C2</accession>
<organism evidence="2 3">
    <name type="scientific">Araneus ventricosus</name>
    <name type="common">Orbweaver spider</name>
    <name type="synonym">Epeira ventricosa</name>
    <dbReference type="NCBI Taxonomy" id="182803"/>
    <lineage>
        <taxon>Eukaryota</taxon>
        <taxon>Metazoa</taxon>
        <taxon>Ecdysozoa</taxon>
        <taxon>Arthropoda</taxon>
        <taxon>Chelicerata</taxon>
        <taxon>Arachnida</taxon>
        <taxon>Araneae</taxon>
        <taxon>Araneomorphae</taxon>
        <taxon>Entelegynae</taxon>
        <taxon>Araneoidea</taxon>
        <taxon>Araneidae</taxon>
        <taxon>Araneus</taxon>
    </lineage>
</organism>
<evidence type="ECO:0000313" key="3">
    <source>
        <dbReference type="Proteomes" id="UP000499080"/>
    </source>
</evidence>
<keyword evidence="3" id="KW-1185">Reference proteome</keyword>
<sequence>MKSDPAGVVRKFGVGVIQYQAKSGVRYIINSAKILSHIAK</sequence>
<comment type="caution">
    <text evidence="2">The sequence shown here is derived from an EMBL/GenBank/DDBJ whole genome shotgun (WGS) entry which is preliminary data.</text>
</comment>
<feature type="non-terminal residue" evidence="2">
    <location>
        <position position="40"/>
    </location>
</feature>
<dbReference type="AlphaFoldDB" id="A0A4Y2X6C2"/>
<gene>
    <name evidence="1" type="ORF">AVEN_16220_1</name>
    <name evidence="2" type="ORF">AVEN_259603_1</name>
</gene>
<evidence type="ECO:0000313" key="1">
    <source>
        <dbReference type="EMBL" id="GBO44990.1"/>
    </source>
</evidence>
<dbReference type="EMBL" id="BGPR01072345">
    <property type="protein sequence ID" value="GBO45295.1"/>
    <property type="molecule type" value="Genomic_DNA"/>
</dbReference>
<dbReference type="EMBL" id="BGPR01071950">
    <property type="protein sequence ID" value="GBO44990.1"/>
    <property type="molecule type" value="Genomic_DNA"/>
</dbReference>
<name>A0A4Y2X6C2_ARAVE</name>
<reference evidence="2 3" key="1">
    <citation type="journal article" date="2019" name="Sci. Rep.">
        <title>Orb-weaving spider Araneus ventricosus genome elucidates the spidroin gene catalogue.</title>
        <authorList>
            <person name="Kono N."/>
            <person name="Nakamura H."/>
            <person name="Ohtoshi R."/>
            <person name="Moran D.A.P."/>
            <person name="Shinohara A."/>
            <person name="Yoshida Y."/>
            <person name="Fujiwara M."/>
            <person name="Mori M."/>
            <person name="Tomita M."/>
            <person name="Arakawa K."/>
        </authorList>
    </citation>
    <scope>NUCLEOTIDE SEQUENCE [LARGE SCALE GENOMIC DNA]</scope>
</reference>
<evidence type="ECO:0000313" key="2">
    <source>
        <dbReference type="EMBL" id="GBO45295.1"/>
    </source>
</evidence>
<protein>
    <submittedName>
        <fullName evidence="2">Uncharacterized protein</fullName>
    </submittedName>
</protein>
<dbReference type="Proteomes" id="UP000499080">
    <property type="component" value="Unassembled WGS sequence"/>
</dbReference>
<proteinExistence type="predicted"/>